<organism evidence="1 2">
    <name type="scientific">Candidatus Collierbacteria bacterium RIFCSPHIGHO2_02_FULL_49_10</name>
    <dbReference type="NCBI Taxonomy" id="1817723"/>
    <lineage>
        <taxon>Bacteria</taxon>
        <taxon>Candidatus Collieribacteriota</taxon>
    </lineage>
</organism>
<gene>
    <name evidence="1" type="ORF">A3D09_03450</name>
</gene>
<comment type="caution">
    <text evidence="1">The sequence shown here is derived from an EMBL/GenBank/DDBJ whole genome shotgun (WGS) entry which is preliminary data.</text>
</comment>
<dbReference type="AlphaFoldDB" id="A0A1F5ES22"/>
<dbReference type="EMBL" id="MFAH01000061">
    <property type="protein sequence ID" value="OGD70189.1"/>
    <property type="molecule type" value="Genomic_DNA"/>
</dbReference>
<accession>A0A1F5ES22</accession>
<evidence type="ECO:0000313" key="1">
    <source>
        <dbReference type="EMBL" id="OGD70189.1"/>
    </source>
</evidence>
<dbReference type="Proteomes" id="UP000177390">
    <property type="component" value="Unassembled WGS sequence"/>
</dbReference>
<name>A0A1F5ES22_9BACT</name>
<reference evidence="1 2" key="1">
    <citation type="journal article" date="2016" name="Nat. Commun.">
        <title>Thousands of microbial genomes shed light on interconnected biogeochemical processes in an aquifer system.</title>
        <authorList>
            <person name="Anantharaman K."/>
            <person name="Brown C.T."/>
            <person name="Hug L.A."/>
            <person name="Sharon I."/>
            <person name="Castelle C.J."/>
            <person name="Probst A.J."/>
            <person name="Thomas B.C."/>
            <person name="Singh A."/>
            <person name="Wilkins M.J."/>
            <person name="Karaoz U."/>
            <person name="Brodie E.L."/>
            <person name="Williams K.H."/>
            <person name="Hubbard S.S."/>
            <person name="Banfield J.F."/>
        </authorList>
    </citation>
    <scope>NUCLEOTIDE SEQUENCE [LARGE SCALE GENOMIC DNA]</scope>
</reference>
<proteinExistence type="predicted"/>
<evidence type="ECO:0000313" key="2">
    <source>
        <dbReference type="Proteomes" id="UP000177390"/>
    </source>
</evidence>
<protein>
    <submittedName>
        <fullName evidence="1">Uncharacterized protein</fullName>
    </submittedName>
</protein>
<sequence length="63" mass="7447">MFETIKGKFIKEKKKPSQVNPMVLNRLLAEYDPISIEELVNVHSLAEYFTGHPKEWESRQKQD</sequence>